<sequence>MSLTNDSLAYGYDEFYTNYSTIPPIQCLLELTSSQLIHPSCFDAHNPRHVCFSALHGFVIYPFNERLIKERVNDNAPYSKTVASRIEAFRAYVTKFNADQQSRLFAGSRLVLKIEDEPFTLEQFKLFGLDGTELAEAALAFEADRKYFTLGKAGRLNHFSQHHGFSNFQELKSFLNLLDVEAQGLGYQSYASICASSRYMGDMEKKYENQVYMLPVVNEMRQKWDLLKRESVFTIECFIKCRVAGDESSYFLDVNDEGVELNLYEGCVTGRYILSSKFMSDKNDDFHLNRDWFVPQEDAS</sequence>
<organism evidence="1 2">
    <name type="scientific">Halomonas qaidamensis</name>
    <dbReference type="NCBI Taxonomy" id="2866211"/>
    <lineage>
        <taxon>Bacteria</taxon>
        <taxon>Pseudomonadati</taxon>
        <taxon>Pseudomonadota</taxon>
        <taxon>Gammaproteobacteria</taxon>
        <taxon>Oceanospirillales</taxon>
        <taxon>Halomonadaceae</taxon>
        <taxon>Halomonas</taxon>
    </lineage>
</organism>
<dbReference type="EMBL" id="CP080627">
    <property type="protein sequence ID" value="UYV18953.1"/>
    <property type="molecule type" value="Genomic_DNA"/>
</dbReference>
<dbReference type="Proteomes" id="UP001163082">
    <property type="component" value="Chromosome"/>
</dbReference>
<accession>A0ABY6JNX8</accession>
<dbReference type="RefSeq" id="WP_264429533.1">
    <property type="nucleotide sequence ID" value="NZ_CP080627.1"/>
</dbReference>
<protein>
    <submittedName>
        <fullName evidence="1">Uncharacterized protein</fullName>
    </submittedName>
</protein>
<gene>
    <name evidence="1" type="ORF">K1Y77_16145</name>
</gene>
<evidence type="ECO:0000313" key="2">
    <source>
        <dbReference type="Proteomes" id="UP001163082"/>
    </source>
</evidence>
<proteinExistence type="predicted"/>
<reference evidence="1 2" key="1">
    <citation type="journal article" date="2022" name="Antonie Van Leeuwenhoek">
        <title>Whole genome sequencing of the halophilic Halomonas qaidamensis XH36, a novel species strain with high ectoine production.</title>
        <authorList>
            <person name="Zhang T."/>
            <person name="Cui T."/>
            <person name="Cao Y."/>
            <person name="Li Y."/>
            <person name="Li F."/>
            <person name="Zhu D."/>
            <person name="Xing J."/>
        </authorList>
    </citation>
    <scope>NUCLEOTIDE SEQUENCE [LARGE SCALE GENOMIC DNA]</scope>
    <source>
        <strain evidence="1 2">XH36</strain>
    </source>
</reference>
<keyword evidence="2" id="KW-1185">Reference proteome</keyword>
<evidence type="ECO:0000313" key="1">
    <source>
        <dbReference type="EMBL" id="UYV18953.1"/>
    </source>
</evidence>
<name>A0ABY6JNX8_9GAMM</name>